<dbReference type="Proteomes" id="UP001516400">
    <property type="component" value="Unassembled WGS sequence"/>
</dbReference>
<dbReference type="AlphaFoldDB" id="A0ABD2MSP2"/>
<gene>
    <name evidence="1" type="ORF">HHI36_008468</name>
</gene>
<evidence type="ECO:0000313" key="1">
    <source>
        <dbReference type="EMBL" id="KAL3269398.1"/>
    </source>
</evidence>
<name>A0ABD2MSP2_9CUCU</name>
<protein>
    <submittedName>
        <fullName evidence="1">Uncharacterized protein</fullName>
    </submittedName>
</protein>
<proteinExistence type="predicted"/>
<comment type="caution">
    <text evidence="1">The sequence shown here is derived from an EMBL/GenBank/DDBJ whole genome shotgun (WGS) entry which is preliminary data.</text>
</comment>
<evidence type="ECO:0000313" key="2">
    <source>
        <dbReference type="Proteomes" id="UP001516400"/>
    </source>
</evidence>
<organism evidence="1 2">
    <name type="scientific">Cryptolaemus montrouzieri</name>
    <dbReference type="NCBI Taxonomy" id="559131"/>
    <lineage>
        <taxon>Eukaryota</taxon>
        <taxon>Metazoa</taxon>
        <taxon>Ecdysozoa</taxon>
        <taxon>Arthropoda</taxon>
        <taxon>Hexapoda</taxon>
        <taxon>Insecta</taxon>
        <taxon>Pterygota</taxon>
        <taxon>Neoptera</taxon>
        <taxon>Endopterygota</taxon>
        <taxon>Coleoptera</taxon>
        <taxon>Polyphaga</taxon>
        <taxon>Cucujiformia</taxon>
        <taxon>Coccinelloidea</taxon>
        <taxon>Coccinellidae</taxon>
        <taxon>Scymninae</taxon>
        <taxon>Scymnini</taxon>
        <taxon>Cryptolaemus</taxon>
    </lineage>
</organism>
<accession>A0ABD2MSP2</accession>
<dbReference type="EMBL" id="JABFTP020000021">
    <property type="protein sequence ID" value="KAL3269398.1"/>
    <property type="molecule type" value="Genomic_DNA"/>
</dbReference>
<keyword evidence="2" id="KW-1185">Reference proteome</keyword>
<reference evidence="1 2" key="1">
    <citation type="journal article" date="2021" name="BMC Biol.">
        <title>Horizontally acquired antibacterial genes associated with adaptive radiation of ladybird beetles.</title>
        <authorList>
            <person name="Li H.S."/>
            <person name="Tang X.F."/>
            <person name="Huang Y.H."/>
            <person name="Xu Z.Y."/>
            <person name="Chen M.L."/>
            <person name="Du X.Y."/>
            <person name="Qiu B.Y."/>
            <person name="Chen P.T."/>
            <person name="Zhang W."/>
            <person name="Slipinski A."/>
            <person name="Escalona H.E."/>
            <person name="Waterhouse R.M."/>
            <person name="Zwick A."/>
            <person name="Pang H."/>
        </authorList>
    </citation>
    <scope>NUCLEOTIDE SEQUENCE [LARGE SCALE GENOMIC DNA]</scope>
    <source>
        <strain evidence="1">SYSU2018</strain>
    </source>
</reference>
<sequence>MEYMKEARNKGQTARIRGDNLMVDGRAFTINQYRTPDCSVDSDVVPKVTENIVPNLQESQRPKTRSALKKDSSNGYNHGLYQRTRKLFKDGVDCDWVLASRDGSKSFSIFHNNIRSLAKTMEELKIILDTLVTELDLIILTDPFNWKIIISSKYQDII</sequence>